<organism evidence="5 6">
    <name type="scientific">Streptomyces albireticuli</name>
    <dbReference type="NCBI Taxonomy" id="1940"/>
    <lineage>
        <taxon>Bacteria</taxon>
        <taxon>Bacillati</taxon>
        <taxon>Actinomycetota</taxon>
        <taxon>Actinomycetes</taxon>
        <taxon>Kitasatosporales</taxon>
        <taxon>Streptomycetaceae</taxon>
        <taxon>Streptomyces</taxon>
    </lineage>
</organism>
<evidence type="ECO:0000313" key="5">
    <source>
        <dbReference type="EMBL" id="ARZ71971.1"/>
    </source>
</evidence>
<protein>
    <recommendedName>
        <fullName evidence="4">Ancillary SecYEG translocon subunit/Cell division coordinator CpoB TPR domain-containing protein</fullName>
    </recommendedName>
</protein>
<dbReference type="Pfam" id="PF09976">
    <property type="entry name" value="TPR_21"/>
    <property type="match status" value="3"/>
</dbReference>
<dbReference type="EMBL" id="CP021744">
    <property type="protein sequence ID" value="ARZ71971.1"/>
    <property type="molecule type" value="Genomic_DNA"/>
</dbReference>
<feature type="compositionally biased region" description="Pro residues" evidence="3">
    <location>
        <begin position="1433"/>
        <end position="1449"/>
    </location>
</feature>
<dbReference type="SUPFAM" id="SSF81901">
    <property type="entry name" value="HCP-like"/>
    <property type="match status" value="2"/>
</dbReference>
<reference evidence="5 6" key="1">
    <citation type="submission" date="2017-06" db="EMBL/GenBank/DDBJ databases">
        <title>Streptomyces albireticuli Genome sequencing and assembly.</title>
        <authorList>
            <person name="Wang Y."/>
            <person name="Du B."/>
            <person name="Ding Y."/>
            <person name="Liu H."/>
            <person name="Hou Q."/>
            <person name="Liu K."/>
            <person name="Yao L."/>
            <person name="Wang C."/>
        </authorList>
    </citation>
    <scope>NUCLEOTIDE SEQUENCE [LARGE SCALE GENOMIC DNA]</scope>
    <source>
        <strain evidence="5 6">MDJK11</strain>
    </source>
</reference>
<feature type="compositionally biased region" description="Low complexity" evidence="3">
    <location>
        <begin position="1413"/>
        <end position="1432"/>
    </location>
</feature>
<dbReference type="PANTHER" id="PTHR45586">
    <property type="entry name" value="TPR REPEAT-CONTAINING PROTEIN PA4667"/>
    <property type="match status" value="1"/>
</dbReference>
<evidence type="ECO:0000259" key="4">
    <source>
        <dbReference type="Pfam" id="PF09976"/>
    </source>
</evidence>
<feature type="region of interest" description="Disordered" evidence="3">
    <location>
        <begin position="736"/>
        <end position="786"/>
    </location>
</feature>
<dbReference type="SUPFAM" id="SSF50494">
    <property type="entry name" value="Trypsin-like serine proteases"/>
    <property type="match status" value="1"/>
</dbReference>
<dbReference type="Pfam" id="PF13365">
    <property type="entry name" value="Trypsin_2"/>
    <property type="match status" value="1"/>
</dbReference>
<feature type="compositionally biased region" description="Pro residues" evidence="3">
    <location>
        <begin position="772"/>
        <end position="783"/>
    </location>
</feature>
<sequence>MVPWERLPWVVGVRRTRDGAPNGVGVLVTDRHVITCAHVTVPRGRREPPDGPVYVRFQHTAADPVPAVVAEGGWHPQDSRDWTGDVAVLELRGPLPPEARPAPLVSTQDGIWGHTFHAYGYPEGTHKWGGVSTDGRCVGPAETEWIQLQAGSALGQEIAPGFSGSPVWDMTLEGVIGIVVTRDRPGEKRDPRTGYAIPVERLAHYWPPLTALIRRPEAAERRERQAEQDRQDRLESLLELPLRADGQLPKIREIRFYDIGVTPSKDLDRDPDPPYAPRRREDALLDRALASAPFILVTGDSKAGKSRTLIELLRRRLPEARLVVPDRTPSAPGALARLRLPTGGDRAVLWLDDLDDYLQPGGVDLKVLGGFARLDPPVTVVATLTSERLTRVLSAKDEVSRTARTVLGRATRIELSRLFHEEDLPEARRLYEDEDFTDRGIGERMVAAPLLEETYNGGREGCPDGWAVVRAAVDWQRMGCGAPLTESTLRALAAGYRAAAPPHRVLTDEAFRTGLAWAMRPVAGSITLLGQFPGGTEPSYRAFAYLPGYLDHRPVPEPTAVPDHAWRHAVATVPTGDLLGVAFAAFTREQGDIAVLALERAHDSGDGDVVAWASLLLGEVALNALDVARARALLEEAAGSGRADVVPLAQVDLAAVLNLLGRCEEACHQLELALASHHPQAVPLAQAGLGGLLIEQGEPERARGLLESALASGDPQSVPLAEANLGGLLLRRGEMSAPRAAAKGKPGTAPEDPPSPPLSRPADATSRTTEPAPRPRGEPPGPITLPRAVRDSALSQAVPLAQVNLSALLLDRGELDRARTLLESALASANPMVLPLAQDGLGRLLAQQGEFDLARPLVEAAAASPFVFAAQNAQITAGWMLWVQGDKERGRAALERVADHSDLAQSLRARHQLALLLATDGDREGAAAELRRVADSGHESWALLARVDLGAVWTADGDHERAARVLTEVARSGHPEQSARAADLLGDALAAQGEWAGAEGAYRRAIGSRHPVWAPLARLDLAMMLVVCGDERARGALQEIADSAEADHAPRAADLLGDLLARRGDHGGAEAAYGRAIGSGHPHWSRVARIDLALMLLDSDVPEKIDEAEALLVTEVEAESFLSPLARCFLGQLRVHQGNPVAGRELLESAAASDSPEAVDIARLQLGKMAADAPDLAEAEHLFEAVLASGSAVAADLAPLAKAHLGAVRLNRGDTGAALEMFDEPLTPEEADDLPAVLLGCGMELLDAGEIWAAEQYLARALDLGDAEVVPRARAGLGMARLAHREFAEALPLLESALREAMAAGDPPAEHLARRYLGSALARLERYEEAKAVLVPLARSADQEERPQALLLLGRLAADEGAHAEARAWFGQAVETDDATVVAAARVALGETRASLGAGPERERESEPVAGMEPVPVREPVAGPAPVVEPSSAPQPPPPSPPSPPPPVSREPGLPAPLLVLLAQVAYGEGQPGEARYWLERAGQAAREAGHAPDPAAGALPEDLAEASNRPRTPSPDRITGQEHGEEPS</sequence>
<feature type="compositionally biased region" description="Low complexity" evidence="3">
    <location>
        <begin position="760"/>
        <end position="771"/>
    </location>
</feature>
<evidence type="ECO:0000256" key="1">
    <source>
        <dbReference type="ARBA" id="ARBA00022737"/>
    </source>
</evidence>
<dbReference type="PANTHER" id="PTHR45586:SF1">
    <property type="entry name" value="LIPOPOLYSACCHARIDE ASSEMBLY PROTEIN B"/>
    <property type="match status" value="1"/>
</dbReference>
<dbReference type="InterPro" id="IPR011990">
    <property type="entry name" value="TPR-like_helical_dom_sf"/>
</dbReference>
<keyword evidence="2" id="KW-0802">TPR repeat</keyword>
<feature type="domain" description="Ancillary SecYEG translocon subunit/Cell division coordinator CpoB TPR" evidence="4">
    <location>
        <begin position="886"/>
        <end position="1008"/>
    </location>
</feature>
<accession>A0A1Z2LCP5</accession>
<evidence type="ECO:0000256" key="2">
    <source>
        <dbReference type="ARBA" id="ARBA00022803"/>
    </source>
</evidence>
<dbReference type="InterPro" id="IPR018704">
    <property type="entry name" value="SecYEG/CpoB_TPR"/>
</dbReference>
<dbReference type="Gene3D" id="1.25.40.10">
    <property type="entry name" value="Tetratricopeptide repeat domain"/>
    <property type="match status" value="4"/>
</dbReference>
<dbReference type="InterPro" id="IPR009003">
    <property type="entry name" value="Peptidase_S1_PA"/>
</dbReference>
<feature type="domain" description="Ancillary SecYEG translocon subunit/Cell division coordinator CpoB TPR" evidence="4">
    <location>
        <begin position="1014"/>
        <end position="1086"/>
    </location>
</feature>
<evidence type="ECO:0000256" key="3">
    <source>
        <dbReference type="SAM" id="MobiDB-lite"/>
    </source>
</evidence>
<name>A0A1Z2LCP5_9ACTN</name>
<dbReference type="RefSeq" id="WP_087929676.1">
    <property type="nucleotide sequence ID" value="NZ_CP021744.1"/>
</dbReference>
<evidence type="ECO:0000313" key="6">
    <source>
        <dbReference type="Proteomes" id="UP000195755"/>
    </source>
</evidence>
<dbReference type="Gene3D" id="2.40.10.120">
    <property type="match status" value="1"/>
</dbReference>
<dbReference type="KEGG" id="salj:SMD11_6395"/>
<dbReference type="Proteomes" id="UP000195755">
    <property type="component" value="Chromosome"/>
</dbReference>
<dbReference type="InterPro" id="IPR051012">
    <property type="entry name" value="CellSynth/LPSAsmb/PSIAsmb"/>
</dbReference>
<proteinExistence type="predicted"/>
<gene>
    <name evidence="5" type="ORF">SMD11_6395</name>
</gene>
<feature type="domain" description="Ancillary SecYEG translocon subunit/Cell division coordinator CpoB TPR" evidence="4">
    <location>
        <begin position="611"/>
        <end position="725"/>
    </location>
</feature>
<feature type="region of interest" description="Disordered" evidence="3">
    <location>
        <begin position="1394"/>
        <end position="1455"/>
    </location>
</feature>
<dbReference type="Pfam" id="PF13432">
    <property type="entry name" value="TPR_16"/>
    <property type="match status" value="2"/>
</dbReference>
<feature type="compositionally biased region" description="Basic and acidic residues" evidence="3">
    <location>
        <begin position="1520"/>
        <end position="1529"/>
    </location>
</feature>
<keyword evidence="1" id="KW-0677">Repeat</keyword>
<dbReference type="SUPFAM" id="SSF48452">
    <property type="entry name" value="TPR-like"/>
    <property type="match status" value="1"/>
</dbReference>
<dbReference type="OrthoDB" id="4532668at2"/>
<feature type="region of interest" description="Disordered" evidence="3">
    <location>
        <begin position="1483"/>
        <end position="1529"/>
    </location>
</feature>